<evidence type="ECO:0000313" key="1">
    <source>
        <dbReference type="EnsemblPlants" id="AVESA.00010b.r2.4CG1259250.1.CDS.1"/>
    </source>
</evidence>
<sequence>MDAMSCLAPPPASFLQNSSTGYYTDAAIARALQYSVSDHYSPAASSSSPSSSSSLLADFACGGGGGNWFASAAPATAPLTGLTCDSVLVASDAAPRPPSTPVAAAAAAATAPTTNKRRLGRGPAATGRAGKRRPRASKRAPTTYISTDPANFRLMVQHVTGVQAEPAGDGVLMPAPFDASVASALLDCPPFDAAYGDALQLPSSGGDAAALHHRLQQQQQQQQQPCFPTLDSWSVMYESSELL</sequence>
<proteinExistence type="predicted"/>
<reference evidence="1" key="1">
    <citation type="submission" date="2021-05" db="EMBL/GenBank/DDBJ databases">
        <authorList>
            <person name="Scholz U."/>
            <person name="Mascher M."/>
            <person name="Fiebig A."/>
        </authorList>
    </citation>
    <scope>NUCLEOTIDE SEQUENCE [LARGE SCALE GENOMIC DNA]</scope>
</reference>
<organism evidence="1 2">
    <name type="scientific">Avena sativa</name>
    <name type="common">Oat</name>
    <dbReference type="NCBI Taxonomy" id="4498"/>
    <lineage>
        <taxon>Eukaryota</taxon>
        <taxon>Viridiplantae</taxon>
        <taxon>Streptophyta</taxon>
        <taxon>Embryophyta</taxon>
        <taxon>Tracheophyta</taxon>
        <taxon>Spermatophyta</taxon>
        <taxon>Magnoliopsida</taxon>
        <taxon>Liliopsida</taxon>
        <taxon>Poales</taxon>
        <taxon>Poaceae</taxon>
        <taxon>BOP clade</taxon>
        <taxon>Pooideae</taxon>
        <taxon>Poodae</taxon>
        <taxon>Poeae</taxon>
        <taxon>Poeae Chloroplast Group 1 (Aveneae type)</taxon>
        <taxon>Aveninae</taxon>
        <taxon>Avena</taxon>
    </lineage>
</organism>
<name>A0ACD5WNY1_AVESA</name>
<protein>
    <submittedName>
        <fullName evidence="1">Uncharacterized protein</fullName>
    </submittedName>
</protein>
<reference evidence="1" key="2">
    <citation type="submission" date="2025-09" db="UniProtKB">
        <authorList>
            <consortium name="EnsemblPlants"/>
        </authorList>
    </citation>
    <scope>IDENTIFICATION</scope>
</reference>
<accession>A0ACD5WNY1</accession>
<dbReference type="Proteomes" id="UP001732700">
    <property type="component" value="Chromosome 4C"/>
</dbReference>
<dbReference type="EnsemblPlants" id="AVESA.00010b.r2.4CG1259250.1">
    <property type="protein sequence ID" value="AVESA.00010b.r2.4CG1259250.1.CDS.1"/>
    <property type="gene ID" value="AVESA.00010b.r2.4CG1259250"/>
</dbReference>
<keyword evidence="2" id="KW-1185">Reference proteome</keyword>
<evidence type="ECO:0000313" key="2">
    <source>
        <dbReference type="Proteomes" id="UP001732700"/>
    </source>
</evidence>